<name>A0A146KGI3_9EUKA</name>
<reference evidence="6" key="1">
    <citation type="submission" date="2015-07" db="EMBL/GenBank/DDBJ databases">
        <title>Adaptation to a free-living lifestyle via gene acquisitions in the diplomonad Trepomonas sp. PC1.</title>
        <authorList>
            <person name="Xu F."/>
            <person name="Jerlstrom-Hultqvist J."/>
            <person name="Kolisko M."/>
            <person name="Simpson A.G.B."/>
            <person name="Roger A.J."/>
            <person name="Svard S.G."/>
            <person name="Andersson J.O."/>
        </authorList>
    </citation>
    <scope>NUCLEOTIDE SEQUENCE</scope>
    <source>
        <strain evidence="6">PC1</strain>
    </source>
</reference>
<dbReference type="GO" id="GO:0005829">
    <property type="term" value="C:cytosol"/>
    <property type="evidence" value="ECO:0007669"/>
    <property type="project" value="TreeGrafter"/>
</dbReference>
<dbReference type="SUPFAM" id="SSF46946">
    <property type="entry name" value="S13-like H2TH domain"/>
    <property type="match status" value="1"/>
</dbReference>
<comment type="similarity">
    <text evidence="1 4">Belongs to the universal ribosomal protein uS13 family.</text>
</comment>
<dbReference type="InterPro" id="IPR010979">
    <property type="entry name" value="Ribosomal_uS13-like_H2TH"/>
</dbReference>
<dbReference type="PANTHER" id="PTHR10871">
    <property type="entry name" value="30S RIBOSOMAL PROTEIN S13/40S RIBOSOMAL PROTEIN S18"/>
    <property type="match status" value="1"/>
</dbReference>
<dbReference type="GO" id="GO:0015935">
    <property type="term" value="C:small ribosomal subunit"/>
    <property type="evidence" value="ECO:0007669"/>
    <property type="project" value="TreeGrafter"/>
</dbReference>
<keyword evidence="2 4" id="KW-0689">Ribosomal protein</keyword>
<dbReference type="InterPro" id="IPR001892">
    <property type="entry name" value="Ribosomal_uS13"/>
</dbReference>
<evidence type="ECO:0000256" key="1">
    <source>
        <dbReference type="ARBA" id="ARBA00008080"/>
    </source>
</evidence>
<gene>
    <name evidence="6" type="ORF">TPC1_11075</name>
</gene>
<dbReference type="InterPro" id="IPR027437">
    <property type="entry name" value="Rbsml_uS13_C"/>
</dbReference>
<dbReference type="GO" id="GO:0003735">
    <property type="term" value="F:structural constituent of ribosome"/>
    <property type="evidence" value="ECO:0007669"/>
    <property type="project" value="InterPro"/>
</dbReference>
<dbReference type="EMBL" id="GDID01000804">
    <property type="protein sequence ID" value="JAP95802.1"/>
    <property type="molecule type" value="Transcribed_RNA"/>
</dbReference>
<keyword evidence="3 4" id="KW-0687">Ribonucleoprotein</keyword>
<dbReference type="Gene3D" id="1.10.8.50">
    <property type="match status" value="1"/>
</dbReference>
<feature type="region of interest" description="Disordered" evidence="5">
    <location>
        <begin position="134"/>
        <end position="153"/>
    </location>
</feature>
<dbReference type="PIRSF" id="PIRSF002134">
    <property type="entry name" value="Ribosomal_S13"/>
    <property type="match status" value="1"/>
</dbReference>
<evidence type="ECO:0000256" key="5">
    <source>
        <dbReference type="SAM" id="MobiDB-lite"/>
    </source>
</evidence>
<dbReference type="Gene3D" id="4.10.910.10">
    <property type="entry name" value="30s ribosomal protein s13, domain 2"/>
    <property type="match status" value="1"/>
</dbReference>
<feature type="compositionally biased region" description="Low complexity" evidence="5">
    <location>
        <begin position="143"/>
        <end position="153"/>
    </location>
</feature>
<evidence type="ECO:0000256" key="3">
    <source>
        <dbReference type="ARBA" id="ARBA00023274"/>
    </source>
</evidence>
<dbReference type="PROSITE" id="PS50159">
    <property type="entry name" value="RIBOSOMAL_S13_2"/>
    <property type="match status" value="1"/>
</dbReference>
<dbReference type="AlphaFoldDB" id="A0A146KGI3"/>
<dbReference type="Pfam" id="PF00416">
    <property type="entry name" value="Ribosomal_S13"/>
    <property type="match status" value="1"/>
</dbReference>
<sequence>MEIPVRSAQFRDLLRMFNTNIDGKYCLCIALTQIKGVGRRFAKAICQKANLNPYIRAGEISEKSEEQITKIISNPVENGIPIWMINHRSEQETGKDLHINSNQFSQQWRIELERLRRAKANRGIRLAAGLKVRGQHTKGTGRRQGVVGVQKKK</sequence>
<dbReference type="GO" id="GO:0003723">
    <property type="term" value="F:RNA binding"/>
    <property type="evidence" value="ECO:0007669"/>
    <property type="project" value="InterPro"/>
</dbReference>
<organism evidence="6">
    <name type="scientific">Trepomonas sp. PC1</name>
    <dbReference type="NCBI Taxonomy" id="1076344"/>
    <lineage>
        <taxon>Eukaryota</taxon>
        <taxon>Metamonada</taxon>
        <taxon>Diplomonadida</taxon>
        <taxon>Hexamitidae</taxon>
        <taxon>Hexamitinae</taxon>
        <taxon>Trepomonas</taxon>
    </lineage>
</organism>
<protein>
    <submittedName>
        <fullName evidence="6">Ribosomal protein S18</fullName>
    </submittedName>
</protein>
<dbReference type="FunFam" id="1.10.8.50:FF:000001">
    <property type="entry name" value="30S ribosomal protein S13"/>
    <property type="match status" value="1"/>
</dbReference>
<accession>A0A146KGI3</accession>
<evidence type="ECO:0000313" key="6">
    <source>
        <dbReference type="EMBL" id="JAP95802.1"/>
    </source>
</evidence>
<dbReference type="PANTHER" id="PTHR10871:SF3">
    <property type="entry name" value="SMALL RIBOSOMAL SUBUNIT PROTEIN US13"/>
    <property type="match status" value="1"/>
</dbReference>
<evidence type="ECO:0000256" key="2">
    <source>
        <dbReference type="ARBA" id="ARBA00022980"/>
    </source>
</evidence>
<dbReference type="GO" id="GO:0006412">
    <property type="term" value="P:translation"/>
    <property type="evidence" value="ECO:0007669"/>
    <property type="project" value="InterPro"/>
</dbReference>
<proteinExistence type="inferred from homology"/>
<evidence type="ECO:0000256" key="4">
    <source>
        <dbReference type="RuleBase" id="RU003830"/>
    </source>
</evidence>